<feature type="transmembrane region" description="Helical" evidence="1">
    <location>
        <begin position="83"/>
        <end position="108"/>
    </location>
</feature>
<accession>A0ABS9BTE7</accession>
<proteinExistence type="predicted"/>
<evidence type="ECO:0000256" key="1">
    <source>
        <dbReference type="SAM" id="Phobius"/>
    </source>
</evidence>
<evidence type="ECO:0008006" key="4">
    <source>
        <dbReference type="Google" id="ProtNLM"/>
    </source>
</evidence>
<feature type="transmembrane region" description="Helical" evidence="1">
    <location>
        <begin position="16"/>
        <end position="35"/>
    </location>
</feature>
<evidence type="ECO:0000313" key="3">
    <source>
        <dbReference type="Proteomes" id="UP001201449"/>
    </source>
</evidence>
<evidence type="ECO:0000313" key="2">
    <source>
        <dbReference type="EMBL" id="MCF1750634.1"/>
    </source>
</evidence>
<feature type="transmembrane region" description="Helical" evidence="1">
    <location>
        <begin position="41"/>
        <end position="62"/>
    </location>
</feature>
<reference evidence="2 3" key="1">
    <citation type="submission" date="2022-01" db="EMBL/GenBank/DDBJ databases">
        <title>Mariniradius saccharolyticus sp. nov., isolated from sediment of a river.</title>
        <authorList>
            <person name="Liu H."/>
        </authorList>
    </citation>
    <scope>NUCLEOTIDE SEQUENCE [LARGE SCALE GENOMIC DNA]</scope>
    <source>
        <strain evidence="2 3">RY-2</strain>
    </source>
</reference>
<keyword evidence="1" id="KW-0812">Transmembrane</keyword>
<keyword evidence="3" id="KW-1185">Reference proteome</keyword>
<keyword evidence="1" id="KW-1133">Transmembrane helix</keyword>
<dbReference type="RefSeq" id="WP_234860715.1">
    <property type="nucleotide sequence ID" value="NZ_JAKEVZ010000003.1"/>
</dbReference>
<feature type="transmembrane region" description="Helical" evidence="1">
    <location>
        <begin position="135"/>
        <end position="152"/>
    </location>
</feature>
<gene>
    <name evidence="2" type="ORF">L0U89_06085</name>
</gene>
<organism evidence="2 3">
    <name type="scientific">Mariniradius sediminis</name>
    <dbReference type="NCBI Taxonomy" id="2909237"/>
    <lineage>
        <taxon>Bacteria</taxon>
        <taxon>Pseudomonadati</taxon>
        <taxon>Bacteroidota</taxon>
        <taxon>Cytophagia</taxon>
        <taxon>Cytophagales</taxon>
        <taxon>Cyclobacteriaceae</taxon>
        <taxon>Mariniradius</taxon>
    </lineage>
</organism>
<comment type="caution">
    <text evidence="2">The sequence shown here is derived from an EMBL/GenBank/DDBJ whole genome shotgun (WGS) entry which is preliminary data.</text>
</comment>
<sequence>MQKNLSKGIQTKIKGLAYYQIMGGIFGIGMTIWLLAKTVTITGPVILIFLLAGCLYSFSVYCGQQLLKGNLNAGFRLSTINQVLQSISFAFMGYAFKLVSGILLGISIDLTGDSEISFALSLSTFKFNINHDQDLLFVGVNFLSIYLIYFIGKLKDELEEIEG</sequence>
<protein>
    <recommendedName>
        <fullName evidence="4">DUF2975 domain-containing protein</fullName>
    </recommendedName>
</protein>
<dbReference type="EMBL" id="JAKEVZ010000003">
    <property type="protein sequence ID" value="MCF1750634.1"/>
    <property type="molecule type" value="Genomic_DNA"/>
</dbReference>
<dbReference type="Proteomes" id="UP001201449">
    <property type="component" value="Unassembled WGS sequence"/>
</dbReference>
<keyword evidence="1" id="KW-0472">Membrane</keyword>
<name>A0ABS9BTE7_9BACT</name>